<proteinExistence type="predicted"/>
<dbReference type="EMBL" id="JAMZEC010000001">
    <property type="protein sequence ID" value="MCP2344956.1"/>
    <property type="molecule type" value="Genomic_DNA"/>
</dbReference>
<sequence length="264" mass="28264">MIPLKVRNASVGTAAHAILLARVGRGPGSRPIPVTTRSRATRKAPGPRPSNKSPAGPAERSRACREPHPAASCGSLGGRSHTASWVPMGLSDRNPRESLLRGSGSTVQQQRAVPCAGRRGRECPVATCRRPHPGRMPHRCRITRTHAGSATEIAPRGHRAIPASTNCHILSASSALILGLTCMILRLPCVLVRRMKRTPPTWHNSYTTGSQEHVCALTRARFPHGASSSQSMTRMVRPVIRTWHPEHSPSSAPASGSAMAALYV</sequence>
<accession>A0ABT1JT83</accession>
<name>A0ABT1JT83_9ACTN</name>
<keyword evidence="3" id="KW-1185">Reference proteome</keyword>
<evidence type="ECO:0000256" key="1">
    <source>
        <dbReference type="SAM" id="MobiDB-lite"/>
    </source>
</evidence>
<protein>
    <submittedName>
        <fullName evidence="2">Uncharacterized protein</fullName>
    </submittedName>
</protein>
<feature type="compositionally biased region" description="Basic and acidic residues" evidence="1">
    <location>
        <begin position="59"/>
        <end position="68"/>
    </location>
</feature>
<evidence type="ECO:0000313" key="3">
    <source>
        <dbReference type="Proteomes" id="UP001320766"/>
    </source>
</evidence>
<feature type="region of interest" description="Disordered" evidence="1">
    <location>
        <begin position="24"/>
        <end position="113"/>
    </location>
</feature>
<dbReference type="Proteomes" id="UP001320766">
    <property type="component" value="Unassembled WGS sequence"/>
</dbReference>
<organism evidence="2 3">
    <name type="scientific">Nonomuraea roseoviolacea subsp. carminata</name>
    <dbReference type="NCBI Taxonomy" id="160689"/>
    <lineage>
        <taxon>Bacteria</taxon>
        <taxon>Bacillati</taxon>
        <taxon>Actinomycetota</taxon>
        <taxon>Actinomycetes</taxon>
        <taxon>Streptosporangiales</taxon>
        <taxon>Streptosporangiaceae</taxon>
        <taxon>Nonomuraea</taxon>
    </lineage>
</organism>
<comment type="caution">
    <text evidence="2">The sequence shown here is derived from an EMBL/GenBank/DDBJ whole genome shotgun (WGS) entry which is preliminary data.</text>
</comment>
<reference evidence="2 3" key="1">
    <citation type="submission" date="2022-06" db="EMBL/GenBank/DDBJ databases">
        <title>Sequencing the genomes of 1000 actinobacteria strains.</title>
        <authorList>
            <person name="Klenk H.-P."/>
        </authorList>
    </citation>
    <scope>NUCLEOTIDE SEQUENCE [LARGE SCALE GENOMIC DNA]</scope>
    <source>
        <strain evidence="2 3">DSM 44170</strain>
    </source>
</reference>
<evidence type="ECO:0000313" key="2">
    <source>
        <dbReference type="EMBL" id="MCP2344956.1"/>
    </source>
</evidence>
<gene>
    <name evidence="2" type="ORF">HD595_001078</name>
</gene>